<gene>
    <name evidence="2" type="ORF">CSQ86_09575</name>
</gene>
<keyword evidence="1" id="KW-0472">Membrane</keyword>
<evidence type="ECO:0000313" key="2">
    <source>
        <dbReference type="EMBL" id="PJM76407.1"/>
    </source>
</evidence>
<dbReference type="EMBL" id="PEBJ01000008">
    <property type="protein sequence ID" value="PJM76407.1"/>
    <property type="molecule type" value="Genomic_DNA"/>
</dbReference>
<feature type="non-terminal residue" evidence="2">
    <location>
        <position position="1"/>
    </location>
</feature>
<dbReference type="Proteomes" id="UP000229239">
    <property type="component" value="Unassembled WGS sequence"/>
</dbReference>
<comment type="caution">
    <text evidence="2">The sequence shown here is derived from an EMBL/GenBank/DDBJ whole genome shotgun (WGS) entry which is preliminary data.</text>
</comment>
<proteinExistence type="predicted"/>
<feature type="transmembrane region" description="Helical" evidence="1">
    <location>
        <begin position="46"/>
        <end position="67"/>
    </location>
</feature>
<sequence length="82" mass="9389">IRCWYARDFITTIRKDLQIIPAPIAAATATGIILLIRIAWWPTHPLPQIIATGTVFTILYTAMLLLLKERTVTTIIHRIHTR</sequence>
<organism evidence="2 3">
    <name type="scientific">Bifidobacterium felsineum</name>
    <dbReference type="NCBI Taxonomy" id="2045440"/>
    <lineage>
        <taxon>Bacteria</taxon>
        <taxon>Bacillati</taxon>
        <taxon>Actinomycetota</taxon>
        <taxon>Actinomycetes</taxon>
        <taxon>Bifidobacteriales</taxon>
        <taxon>Bifidobacteriaceae</taxon>
        <taxon>Bifidobacterium</taxon>
    </lineage>
</organism>
<evidence type="ECO:0000256" key="1">
    <source>
        <dbReference type="SAM" id="Phobius"/>
    </source>
</evidence>
<feature type="transmembrane region" description="Helical" evidence="1">
    <location>
        <begin position="20"/>
        <end position="40"/>
    </location>
</feature>
<keyword evidence="1" id="KW-0812">Transmembrane</keyword>
<keyword evidence="1" id="KW-1133">Transmembrane helix</keyword>
<reference evidence="3" key="1">
    <citation type="submission" date="2017-10" db="EMBL/GenBank/DDBJ databases">
        <title>Draft genome sequences of strains TRE 1, TRE 9, TRE H and TRI 7, isolated from tamarins, belonging to four potential novel Bifidobacterium species.</title>
        <authorList>
            <person name="Mattarelli P."/>
            <person name="Modesto M."/>
            <person name="Puglisi E."/>
            <person name="Morelli L."/>
            <person name="Bonetti A."/>
            <person name="Spezio C."/>
            <person name="Sandri C."/>
        </authorList>
    </citation>
    <scope>NUCLEOTIDE SEQUENCE [LARGE SCALE GENOMIC DNA]</scope>
    <source>
        <strain evidence="3">TREH</strain>
    </source>
</reference>
<dbReference type="AlphaFoldDB" id="A0A2M9HI00"/>
<keyword evidence="3" id="KW-1185">Reference proteome</keyword>
<dbReference type="RefSeq" id="WP_165773844.1">
    <property type="nucleotide sequence ID" value="NZ_PEBJ01000008.1"/>
</dbReference>
<name>A0A2M9HI00_9BIFI</name>
<evidence type="ECO:0000313" key="3">
    <source>
        <dbReference type="Proteomes" id="UP000229239"/>
    </source>
</evidence>
<accession>A0A2M9HI00</accession>
<protein>
    <submittedName>
        <fullName evidence="2">Uncharacterized protein</fullName>
    </submittedName>
</protein>